<feature type="transmembrane region" description="Helical" evidence="2">
    <location>
        <begin position="286"/>
        <end position="306"/>
    </location>
</feature>
<feature type="transmembrane region" description="Helical" evidence="2">
    <location>
        <begin position="243"/>
        <end position="266"/>
    </location>
</feature>
<evidence type="ECO:0000256" key="1">
    <source>
        <dbReference type="SAM" id="MobiDB-lite"/>
    </source>
</evidence>
<proteinExistence type="predicted"/>
<keyword evidence="2" id="KW-0472">Membrane</keyword>
<reference evidence="3 4" key="1">
    <citation type="submission" date="2020-12" db="EMBL/GenBank/DDBJ databases">
        <title>Novel Thalassolituus-related marine hydrocarbonoclastic bacteria mediated algae-derived hydrocarbons mineralization in twilight zone of the northern South China Sea.</title>
        <authorList>
            <person name="Dong C."/>
        </authorList>
    </citation>
    <scope>NUCLEOTIDE SEQUENCE [LARGE SCALE GENOMIC DNA]</scope>
    <source>
        <strain evidence="3 4">IMCC1826</strain>
    </source>
</reference>
<evidence type="ECO:0000313" key="3">
    <source>
        <dbReference type="EMBL" id="MCA6064173.1"/>
    </source>
</evidence>
<evidence type="ECO:0000256" key="2">
    <source>
        <dbReference type="SAM" id="Phobius"/>
    </source>
</evidence>
<keyword evidence="2" id="KW-1133">Transmembrane helix</keyword>
<comment type="caution">
    <text evidence="3">The sequence shown here is derived from an EMBL/GenBank/DDBJ whole genome shotgun (WGS) entry which is preliminary data.</text>
</comment>
<sequence>MNTLLTLWSDNTALSAAVWLLLGMTLLYAGRQPAHRILLSVGHGLRHTLRMASRALSQLEHQLTARNREVLLAAARNDAERRIEREFTRIQALVARDLSGYPALHRQIGESIERIETSYRDSSESAPLPPAWGDVVNTIAALPSHGDPAVARILSNIQDAVQDTHKETLKAWQSSADKRHKLLAQMQPEWRTLNSKADDVGRTLEALDARTHQLDKQMQHYEDIRRGEDAAVRSLTSSSLTQFFIAGLVLTIALLGGLINFQLIAMPMSEMVGGTSYIGAVKTSDIAAMVIILIEIAMGLFLLESLRITRLFPIISSMDDKMRRRMMIISLTILCILAGIEASLAYMRDLLALDKEALQQSLMMSTGAGVAASHAEFRWIPSLGQMIMGFILPFALAFIAIPLESFIHSLRTVLGLLLVAVLRTLAIVSRLSGNLLAQTSVMLTHAYDLLIMLPLSIERLLRRKAVAQQQTTDEIAALIPDVEAEPALEAPRKSRRSKRSATDNSNDTSTTDDSSALAV</sequence>
<feature type="transmembrane region" description="Helical" evidence="2">
    <location>
        <begin position="435"/>
        <end position="455"/>
    </location>
</feature>
<feature type="transmembrane region" description="Helical" evidence="2">
    <location>
        <begin position="327"/>
        <end position="347"/>
    </location>
</feature>
<feature type="compositionally biased region" description="Low complexity" evidence="1">
    <location>
        <begin position="502"/>
        <end position="519"/>
    </location>
</feature>
<feature type="region of interest" description="Disordered" evidence="1">
    <location>
        <begin position="486"/>
        <end position="519"/>
    </location>
</feature>
<feature type="transmembrane region" description="Helical" evidence="2">
    <location>
        <begin position="383"/>
        <end position="403"/>
    </location>
</feature>
<feature type="transmembrane region" description="Helical" evidence="2">
    <location>
        <begin position="410"/>
        <end position="429"/>
    </location>
</feature>
<accession>A0ABS7ZSF1</accession>
<gene>
    <name evidence="3" type="ORF">I9W95_11205</name>
</gene>
<evidence type="ECO:0000313" key="4">
    <source>
        <dbReference type="Proteomes" id="UP000714380"/>
    </source>
</evidence>
<keyword evidence="2" id="KW-0812">Transmembrane</keyword>
<dbReference type="Proteomes" id="UP000714380">
    <property type="component" value="Unassembled WGS sequence"/>
</dbReference>
<name>A0ABS7ZSF1_9GAMM</name>
<dbReference type="EMBL" id="JAEDAH010000058">
    <property type="protein sequence ID" value="MCA6064173.1"/>
    <property type="molecule type" value="Genomic_DNA"/>
</dbReference>
<organism evidence="3 4">
    <name type="scientific">Thalassolituus marinus</name>
    <dbReference type="NCBI Taxonomy" id="671053"/>
    <lineage>
        <taxon>Bacteria</taxon>
        <taxon>Pseudomonadati</taxon>
        <taxon>Pseudomonadota</taxon>
        <taxon>Gammaproteobacteria</taxon>
        <taxon>Oceanospirillales</taxon>
        <taxon>Oceanospirillaceae</taxon>
        <taxon>Thalassolituus</taxon>
    </lineage>
</organism>
<protein>
    <submittedName>
        <fullName evidence="3">Uncharacterized protein</fullName>
    </submittedName>
</protein>
<feature type="transmembrane region" description="Helical" evidence="2">
    <location>
        <begin position="12"/>
        <end position="30"/>
    </location>
</feature>
<dbReference type="RefSeq" id="WP_225674892.1">
    <property type="nucleotide sequence ID" value="NZ_JAEDAH010000058.1"/>
</dbReference>
<keyword evidence="4" id="KW-1185">Reference proteome</keyword>